<dbReference type="HOGENOM" id="CLU_794369_0_0_9"/>
<organism evidence="1 2">
    <name type="scientific">Sulfobacillus acidophilus (strain ATCC 700253 / DSM 10332 / NAL)</name>
    <dbReference type="NCBI Taxonomy" id="679936"/>
    <lineage>
        <taxon>Bacteria</taxon>
        <taxon>Bacillati</taxon>
        <taxon>Bacillota</taxon>
        <taxon>Clostridia</taxon>
        <taxon>Eubacteriales</taxon>
        <taxon>Clostridiales Family XVII. Incertae Sedis</taxon>
        <taxon>Sulfobacillus</taxon>
    </lineage>
</organism>
<evidence type="ECO:0000313" key="1">
    <source>
        <dbReference type="EMBL" id="AEW06683.1"/>
    </source>
</evidence>
<dbReference type="PATRIC" id="fig|679936.5.peg.3348"/>
<dbReference type="KEGG" id="sap:Sulac_3237"/>
<evidence type="ECO:0000313" key="2">
    <source>
        <dbReference type="Proteomes" id="UP000005439"/>
    </source>
</evidence>
<reference evidence="2" key="1">
    <citation type="submission" date="2011-12" db="EMBL/GenBank/DDBJ databases">
        <title>The complete genome of chromosome of Sulfobacillus acidophilus DSM 10332.</title>
        <authorList>
            <person name="Lucas S."/>
            <person name="Han J."/>
            <person name="Lapidus A."/>
            <person name="Bruce D."/>
            <person name="Goodwin L."/>
            <person name="Pitluck S."/>
            <person name="Peters L."/>
            <person name="Kyrpides N."/>
            <person name="Mavromatis K."/>
            <person name="Ivanova N."/>
            <person name="Mikhailova N."/>
            <person name="Chertkov O."/>
            <person name="Saunders E."/>
            <person name="Detter J.C."/>
            <person name="Tapia R."/>
            <person name="Han C."/>
            <person name="Land M."/>
            <person name="Hauser L."/>
            <person name="Markowitz V."/>
            <person name="Cheng J.-F."/>
            <person name="Hugenholtz P."/>
            <person name="Woyke T."/>
            <person name="Wu D."/>
            <person name="Pukall R."/>
            <person name="Gehrich-Schroeter G."/>
            <person name="Schneider S."/>
            <person name="Klenk H.-P."/>
            <person name="Eisen J.A."/>
        </authorList>
    </citation>
    <scope>NUCLEOTIDE SEQUENCE [LARGE SCALE GENOMIC DNA]</scope>
    <source>
        <strain evidence="2">ATCC 700253 / DSM 10332 / NAL</strain>
    </source>
</reference>
<name>G8TSJ1_SULAD</name>
<dbReference type="EMBL" id="CP003179">
    <property type="protein sequence ID" value="AEW06683.1"/>
    <property type="molecule type" value="Genomic_DNA"/>
</dbReference>
<gene>
    <name evidence="1" type="ordered locus">Sulac_3237</name>
</gene>
<accession>G8TSJ1</accession>
<dbReference type="Gene3D" id="1.10.3210.10">
    <property type="entry name" value="Hypothetical protein af1432"/>
    <property type="match status" value="1"/>
</dbReference>
<dbReference type="Pfam" id="PF13487">
    <property type="entry name" value="HD_5"/>
    <property type="match status" value="1"/>
</dbReference>
<reference evidence="1 2" key="2">
    <citation type="journal article" date="2012" name="Stand. Genomic Sci.">
        <title>Complete genome sequence of the moderately thermophilic mineral-sulfide-oxidizing firmicute Sulfobacillus acidophilus type strain (NAL(T)).</title>
        <authorList>
            <person name="Anderson I."/>
            <person name="Chertkov O."/>
            <person name="Chen A."/>
            <person name="Saunders E."/>
            <person name="Lapidus A."/>
            <person name="Nolan M."/>
            <person name="Lucas S."/>
            <person name="Hammon N."/>
            <person name="Deshpande S."/>
            <person name="Cheng J.F."/>
            <person name="Han C."/>
            <person name="Tapia R."/>
            <person name="Goodwin L.A."/>
            <person name="Pitluck S."/>
            <person name="Liolios K."/>
            <person name="Pagani I."/>
            <person name="Ivanova N."/>
            <person name="Mikhailova N."/>
            <person name="Pati A."/>
            <person name="Palaniappan K."/>
            <person name="Land M."/>
            <person name="Pan C."/>
            <person name="Rohde M."/>
            <person name="Pukall R."/>
            <person name="Goker M."/>
            <person name="Detter J.C."/>
            <person name="Woyke T."/>
            <person name="Bristow J."/>
            <person name="Eisen J.A."/>
            <person name="Markowitz V."/>
            <person name="Hugenholtz P."/>
            <person name="Kyrpides N.C."/>
            <person name="Klenk H.P."/>
            <person name="Mavromatis K."/>
        </authorList>
    </citation>
    <scope>NUCLEOTIDE SEQUENCE [LARGE SCALE GENOMIC DNA]</scope>
    <source>
        <strain evidence="2">ATCC 700253 / DSM 10332 / NAL</strain>
    </source>
</reference>
<dbReference type="STRING" id="679936.Sulac_3237"/>
<keyword evidence="2" id="KW-1185">Reference proteome</keyword>
<protein>
    <submittedName>
        <fullName evidence="1">Metal dependent phosphohydrolase</fullName>
    </submittedName>
</protein>
<dbReference type="Proteomes" id="UP000005439">
    <property type="component" value="Chromosome"/>
</dbReference>
<sequence>MRFMAVGQCHPGDVVADTVRDRAGAIIAERGQVLDPETIHRLQENAIPVIAVQWPGLEAVEPHWWFPDHLFRPLAEWVEQGPKALLGDGLIEARRLVREIAEAFPVASRRAFEWIPLYRGGNPAFVAWINTIGLVMKLTQWVDSKWVEDYGLAALLTGLEYDMKQGTVTLPQKDRLAPLVDRIKPLSSVPPTTRVTITQHHARWDGSGDPPLKGEQIYHGARILGMAELMAALLFRTDEAALPVQEALEWMVGGAGMDFPLELVQLLQRTVAPYSVGAVVMLGSGEVGIVWDIPHDWPTRPVIRMLNGRDRGQTVPLKDPDQHVRVITGYFLGRDWPEPEKNGAPEGGL</sequence>
<dbReference type="AlphaFoldDB" id="G8TSJ1"/>
<proteinExistence type="predicted"/>